<dbReference type="EMBL" id="VAWE01000001">
    <property type="protein sequence ID" value="TLQ47451.1"/>
    <property type="molecule type" value="Genomic_DNA"/>
</dbReference>
<organism evidence="2 3">
    <name type="scientific">Streptomyces marianii</name>
    <dbReference type="NCBI Taxonomy" id="1817406"/>
    <lineage>
        <taxon>Bacteria</taxon>
        <taxon>Bacillati</taxon>
        <taxon>Actinomycetota</taxon>
        <taxon>Actinomycetes</taxon>
        <taxon>Kitasatosporales</taxon>
        <taxon>Streptomycetaceae</taxon>
        <taxon>Streptomyces</taxon>
    </lineage>
</organism>
<accession>A0A5R9EBB3</accession>
<feature type="transmembrane region" description="Helical" evidence="1">
    <location>
        <begin position="432"/>
        <end position="454"/>
    </location>
</feature>
<feature type="transmembrane region" description="Helical" evidence="1">
    <location>
        <begin position="118"/>
        <end position="139"/>
    </location>
</feature>
<feature type="transmembrane region" description="Helical" evidence="1">
    <location>
        <begin position="254"/>
        <end position="271"/>
    </location>
</feature>
<feature type="transmembrane region" description="Helical" evidence="1">
    <location>
        <begin position="384"/>
        <end position="400"/>
    </location>
</feature>
<keyword evidence="1" id="KW-0812">Transmembrane</keyword>
<feature type="transmembrane region" description="Helical" evidence="1">
    <location>
        <begin position="230"/>
        <end position="248"/>
    </location>
</feature>
<dbReference type="OrthoDB" id="3696477at2"/>
<feature type="transmembrane region" description="Helical" evidence="1">
    <location>
        <begin position="205"/>
        <end position="223"/>
    </location>
</feature>
<evidence type="ECO:0000313" key="2">
    <source>
        <dbReference type="EMBL" id="TLQ47451.1"/>
    </source>
</evidence>
<name>A0A5R9EBB3_9ACTN</name>
<evidence type="ECO:0000313" key="3">
    <source>
        <dbReference type="Proteomes" id="UP000305921"/>
    </source>
</evidence>
<feature type="transmembrane region" description="Helical" evidence="1">
    <location>
        <begin position="407"/>
        <end position="426"/>
    </location>
</feature>
<feature type="transmembrane region" description="Helical" evidence="1">
    <location>
        <begin position="145"/>
        <end position="168"/>
    </location>
</feature>
<sequence length="461" mass="47376">MSGPMALEPDGGQGDTLALRLAAPDATLSLRLPRRRRTPDDPVDVLAAELADRIGPAVHAYEVAALLESEGLTGEQIQERYGRPDLFSLAADLYGRVPRSFPEPPRGPDPWAPDHVRCALRGALFALPGLAYLLTAGLWHSPRGVYALVVAGLLSWAWGQALSHRAYLRLTAGPRQAGRTLLVGAPSGALLATAAALAVAGPGPAALFGAGQSLYLAAAAVLLVRGRERLLLGTLAPLAAGAAVLPWWDPGPLPRIALPVLTVVLAVAVAGREIRGMLGAEKASGGATTPRLLGSLPYGLFGLAAGALVMSLGQRQPWAVVVLTVSMGPAEWLLYRYRGLSVAALRASADEAGFRLRSARTLALCMGGYLLPLVPAALFTGAEPAPLLTLAALLWAALLLQAFGLAWLPAVVSLTAAAGVAAVTLLGGPLSAAPLLIGCGTAAGVLVTAVLWCLGRPTAHS</sequence>
<evidence type="ECO:0008006" key="4">
    <source>
        <dbReference type="Google" id="ProtNLM"/>
    </source>
</evidence>
<dbReference type="Proteomes" id="UP000305921">
    <property type="component" value="Unassembled WGS sequence"/>
</dbReference>
<evidence type="ECO:0000256" key="1">
    <source>
        <dbReference type="SAM" id="Phobius"/>
    </source>
</evidence>
<comment type="caution">
    <text evidence="2">The sequence shown here is derived from an EMBL/GenBank/DDBJ whole genome shotgun (WGS) entry which is preliminary data.</text>
</comment>
<keyword evidence="1" id="KW-1133">Transmembrane helix</keyword>
<feature type="transmembrane region" description="Helical" evidence="1">
    <location>
        <begin position="180"/>
        <end position="199"/>
    </location>
</feature>
<proteinExistence type="predicted"/>
<keyword evidence="1" id="KW-0472">Membrane</keyword>
<reference evidence="2 3" key="1">
    <citation type="submission" date="2019-05" db="EMBL/GenBank/DDBJ databases">
        <title>Streptomyces marianii sp. nov., a novel marine actinomycete from southern coast of India.</title>
        <authorList>
            <person name="Iniyan A.M."/>
            <person name="Wink J."/>
            <person name="Ramprasad E."/>
            <person name="Ramana C.V."/>
            <person name="Bunk B."/>
            <person name="Sproer C."/>
            <person name="Joseph F.-J.R.S."/>
            <person name="Vincent S.G.P."/>
        </authorList>
    </citation>
    <scope>NUCLEOTIDE SEQUENCE [LARGE SCALE GENOMIC DNA]</scope>
    <source>
        <strain evidence="2 3">ICN19</strain>
    </source>
</reference>
<feature type="transmembrane region" description="Helical" evidence="1">
    <location>
        <begin position="292"/>
        <end position="312"/>
    </location>
</feature>
<keyword evidence="3" id="KW-1185">Reference proteome</keyword>
<gene>
    <name evidence="2" type="ORF">FEF34_34925</name>
</gene>
<dbReference type="AlphaFoldDB" id="A0A5R9EBB3"/>
<protein>
    <recommendedName>
        <fullName evidence="4">Integral membrane protein</fullName>
    </recommendedName>
</protein>